<feature type="compositionally biased region" description="Low complexity" evidence="3">
    <location>
        <begin position="673"/>
        <end position="699"/>
    </location>
</feature>
<feature type="transmembrane region" description="Helical" evidence="4">
    <location>
        <begin position="517"/>
        <end position="541"/>
    </location>
</feature>
<keyword evidence="4" id="KW-0812">Transmembrane</keyword>
<sequence length="865" mass="90788">MFGPAFLAVATASASLVLAETAWQPSQVSTRICQWQQLRAAVLRDTVYLDGGNLWWQPGFADGSAGSPVNDNNRLGVIYTLNFSIPFNTTQNVSAILSTLSTGGGDTNNRAPNYEDGALLANNEQFFLYGGLLQRTASVSDPPGDSVLCYEGYQYGSPRTFSPSFINKELGDNVTRYVAYGGSASAPSENLAWYFSGLRSPSGGPIYTKGGATASTSAVNVSNYLITLDMAEQREETFTNDTLPAYIPGRANPELVWVPVGSRGILVAIGGVLHPDFITVEGNSTDPEASTAQSPEFIATVDIYDVASKNWYRQRTSGGPPQRTRGCAVVASAQDGSSFNVYYYGGYDGLTQNSEPFSDDVWVLSLPSFTWVKLASSSNEGRAGHKCVMPYPDQMMVIGGYPHFEGSTLGCLRETIRVFNLSTGQWLDRYDPAVYSNYTVPSAVQEKIGGSGTGGATATTPSPSWDATELASIFAIQYPASKITTYYPYASVGPTNNTNPPAPTTTVESSGGGLPSYLPPVLGVVLGLVFLTMVAVLILLWRRRRLLRGGTMSEAGTEDTNGNRIASWLRGQPTASEVKAPTVTSSSDYSPLSATDVDSVGVPQRSIAEMMNTEVPLPVELPDTSPPAELHSTTATPSSLNNAAHYPATHQTDHASAQPPSPLIAGQHQPQTSSSPVESPVYYPTTSSAFTSSPTGTSTVAGTSPHSRDSHKVLSGISNLSERDRAHLRQISDTTVSSVTTAPGYYSGSITLGGGNGNGGNGNGERERERERVLSLSGVSTFSGGAIVGSPALVSPPTATTEPGEAFGGGAAGDYLSARPLPQQGLGPGSSVRRSAFSEDINGDGDGDGEGGVAEGGVAEGSRGR</sequence>
<keyword evidence="2" id="KW-0677">Repeat</keyword>
<feature type="signal peptide" evidence="5">
    <location>
        <begin position="1"/>
        <end position="19"/>
    </location>
</feature>
<reference evidence="7" key="2">
    <citation type="submission" date="2023-05" db="EMBL/GenBank/DDBJ databases">
        <authorList>
            <consortium name="Lawrence Berkeley National Laboratory"/>
            <person name="Steindorff A."/>
            <person name="Hensen N."/>
            <person name="Bonometti L."/>
            <person name="Westerberg I."/>
            <person name="Brannstrom I.O."/>
            <person name="Guillou S."/>
            <person name="Cros-Aarteil S."/>
            <person name="Calhoun S."/>
            <person name="Haridas S."/>
            <person name="Kuo A."/>
            <person name="Mondo S."/>
            <person name="Pangilinan J."/>
            <person name="Riley R."/>
            <person name="Labutti K."/>
            <person name="Andreopoulos B."/>
            <person name="Lipzen A."/>
            <person name="Chen C."/>
            <person name="Yanf M."/>
            <person name="Daum C."/>
            <person name="Ng V."/>
            <person name="Clum A."/>
            <person name="Ohm R."/>
            <person name="Martin F."/>
            <person name="Silar P."/>
            <person name="Natvig D."/>
            <person name="Lalanne C."/>
            <person name="Gautier V."/>
            <person name="Ament-Velasquez S.L."/>
            <person name="Kruys A."/>
            <person name="Hutchinson M.I."/>
            <person name="Powell A.J."/>
            <person name="Barry K."/>
            <person name="Miller A.N."/>
            <person name="Grigoriev I.V."/>
            <person name="Debuchy R."/>
            <person name="Gladieux P."/>
            <person name="Thoren M.H."/>
            <person name="Johannesson H."/>
        </authorList>
    </citation>
    <scope>NUCLEOTIDE SEQUENCE</scope>
    <source>
        <strain evidence="7">CBS 731.68</strain>
    </source>
</reference>
<organism evidence="7 8">
    <name type="scientific">Parathielavia appendiculata</name>
    <dbReference type="NCBI Taxonomy" id="2587402"/>
    <lineage>
        <taxon>Eukaryota</taxon>
        <taxon>Fungi</taxon>
        <taxon>Dikarya</taxon>
        <taxon>Ascomycota</taxon>
        <taxon>Pezizomycotina</taxon>
        <taxon>Sordariomycetes</taxon>
        <taxon>Sordariomycetidae</taxon>
        <taxon>Sordariales</taxon>
        <taxon>Chaetomiaceae</taxon>
        <taxon>Parathielavia</taxon>
    </lineage>
</organism>
<gene>
    <name evidence="7" type="ORF">N657DRAFT_688241</name>
</gene>
<dbReference type="RefSeq" id="XP_062649253.1">
    <property type="nucleotide sequence ID" value="XM_062796929.1"/>
</dbReference>
<dbReference type="Gene3D" id="2.120.10.80">
    <property type="entry name" value="Kelch-type beta propeller"/>
    <property type="match status" value="1"/>
</dbReference>
<comment type="caution">
    <text evidence="7">The sequence shown here is derived from an EMBL/GenBank/DDBJ whole genome shotgun (WGS) entry which is preliminary data.</text>
</comment>
<accession>A0AAN6Z567</accession>
<keyword evidence="4" id="KW-1133">Transmembrane helix</keyword>
<evidence type="ECO:0000256" key="1">
    <source>
        <dbReference type="ARBA" id="ARBA00022441"/>
    </source>
</evidence>
<dbReference type="InterPro" id="IPR056737">
    <property type="entry name" value="Beta-prop_ATRN-MKLN-like"/>
</dbReference>
<dbReference type="SUPFAM" id="SSF117281">
    <property type="entry name" value="Kelch motif"/>
    <property type="match status" value="1"/>
</dbReference>
<dbReference type="Proteomes" id="UP001302602">
    <property type="component" value="Unassembled WGS sequence"/>
</dbReference>
<dbReference type="EMBL" id="MU853225">
    <property type="protein sequence ID" value="KAK4125482.1"/>
    <property type="molecule type" value="Genomic_DNA"/>
</dbReference>
<dbReference type="InterPro" id="IPR015915">
    <property type="entry name" value="Kelch-typ_b-propeller"/>
</dbReference>
<feature type="compositionally biased region" description="Polar residues" evidence="3">
    <location>
        <begin position="631"/>
        <end position="642"/>
    </location>
</feature>
<evidence type="ECO:0000313" key="8">
    <source>
        <dbReference type="Proteomes" id="UP001302602"/>
    </source>
</evidence>
<evidence type="ECO:0000313" key="7">
    <source>
        <dbReference type="EMBL" id="KAK4125482.1"/>
    </source>
</evidence>
<feature type="domain" description="Attractin/MKLN-like beta-propeller" evidence="6">
    <location>
        <begin position="296"/>
        <end position="432"/>
    </location>
</feature>
<feature type="compositionally biased region" description="Polar residues" evidence="3">
    <location>
        <begin position="582"/>
        <end position="593"/>
    </location>
</feature>
<feature type="region of interest" description="Disordered" evidence="3">
    <location>
        <begin position="793"/>
        <end position="865"/>
    </location>
</feature>
<evidence type="ECO:0000256" key="5">
    <source>
        <dbReference type="SAM" id="SignalP"/>
    </source>
</evidence>
<proteinExistence type="predicted"/>
<dbReference type="PANTHER" id="PTHR23244:SF471">
    <property type="entry name" value="GUANINE NUCLEOTIDE-BINDING PROTEIN SUBUNIT BETA 1-RELATED"/>
    <property type="match status" value="1"/>
</dbReference>
<dbReference type="Pfam" id="PF24981">
    <property type="entry name" value="Beta-prop_ATRN-LZTR1"/>
    <property type="match status" value="1"/>
</dbReference>
<dbReference type="AlphaFoldDB" id="A0AAN6Z567"/>
<feature type="chain" id="PRO_5042886575" description="Attractin/MKLN-like beta-propeller domain-containing protein" evidence="5">
    <location>
        <begin position="20"/>
        <end position="865"/>
    </location>
</feature>
<feature type="compositionally biased region" description="Gly residues" evidence="3">
    <location>
        <begin position="850"/>
        <end position="859"/>
    </location>
</feature>
<name>A0AAN6Z567_9PEZI</name>
<evidence type="ECO:0000256" key="3">
    <source>
        <dbReference type="SAM" id="MobiDB-lite"/>
    </source>
</evidence>
<protein>
    <recommendedName>
        <fullName evidence="6">Attractin/MKLN-like beta-propeller domain-containing protein</fullName>
    </recommendedName>
</protein>
<feature type="region of interest" description="Disordered" evidence="3">
    <location>
        <begin position="573"/>
        <end position="597"/>
    </location>
</feature>
<keyword evidence="4" id="KW-0472">Membrane</keyword>
<keyword evidence="5" id="KW-0732">Signal</keyword>
<evidence type="ECO:0000259" key="6">
    <source>
        <dbReference type="Pfam" id="PF24981"/>
    </source>
</evidence>
<dbReference type="GeneID" id="87833697"/>
<feature type="region of interest" description="Disordered" evidence="3">
    <location>
        <begin position="617"/>
        <end position="711"/>
    </location>
</feature>
<evidence type="ECO:0000256" key="4">
    <source>
        <dbReference type="SAM" id="Phobius"/>
    </source>
</evidence>
<keyword evidence="8" id="KW-1185">Reference proteome</keyword>
<feature type="region of interest" description="Disordered" evidence="3">
    <location>
        <begin position="493"/>
        <end position="512"/>
    </location>
</feature>
<keyword evidence="1" id="KW-0880">Kelch repeat</keyword>
<dbReference type="PANTHER" id="PTHR23244">
    <property type="entry name" value="KELCH REPEAT DOMAIN"/>
    <property type="match status" value="1"/>
</dbReference>
<evidence type="ECO:0000256" key="2">
    <source>
        <dbReference type="ARBA" id="ARBA00022737"/>
    </source>
</evidence>
<reference evidence="7" key="1">
    <citation type="journal article" date="2023" name="Mol. Phylogenet. Evol.">
        <title>Genome-scale phylogeny and comparative genomics of the fungal order Sordariales.</title>
        <authorList>
            <person name="Hensen N."/>
            <person name="Bonometti L."/>
            <person name="Westerberg I."/>
            <person name="Brannstrom I.O."/>
            <person name="Guillou S."/>
            <person name="Cros-Aarteil S."/>
            <person name="Calhoun S."/>
            <person name="Haridas S."/>
            <person name="Kuo A."/>
            <person name="Mondo S."/>
            <person name="Pangilinan J."/>
            <person name="Riley R."/>
            <person name="LaButti K."/>
            <person name="Andreopoulos B."/>
            <person name="Lipzen A."/>
            <person name="Chen C."/>
            <person name="Yan M."/>
            <person name="Daum C."/>
            <person name="Ng V."/>
            <person name="Clum A."/>
            <person name="Steindorff A."/>
            <person name="Ohm R.A."/>
            <person name="Martin F."/>
            <person name="Silar P."/>
            <person name="Natvig D.O."/>
            <person name="Lalanne C."/>
            <person name="Gautier V."/>
            <person name="Ament-Velasquez S.L."/>
            <person name="Kruys A."/>
            <person name="Hutchinson M.I."/>
            <person name="Powell A.J."/>
            <person name="Barry K."/>
            <person name="Miller A.N."/>
            <person name="Grigoriev I.V."/>
            <person name="Debuchy R."/>
            <person name="Gladieux P."/>
            <person name="Hiltunen Thoren M."/>
            <person name="Johannesson H."/>
        </authorList>
    </citation>
    <scope>NUCLEOTIDE SEQUENCE</scope>
    <source>
        <strain evidence="7">CBS 731.68</strain>
    </source>
</reference>